<evidence type="ECO:0000313" key="3">
    <source>
        <dbReference type="Proteomes" id="UP001457282"/>
    </source>
</evidence>
<evidence type="ECO:0000313" key="2">
    <source>
        <dbReference type="EMBL" id="KAK9939087.1"/>
    </source>
</evidence>
<dbReference type="EMBL" id="JBEDUW010000003">
    <property type="protein sequence ID" value="KAK9939086.1"/>
    <property type="molecule type" value="Genomic_DNA"/>
</dbReference>
<dbReference type="Proteomes" id="UP001457282">
    <property type="component" value="Unassembled WGS sequence"/>
</dbReference>
<evidence type="ECO:0000313" key="1">
    <source>
        <dbReference type="EMBL" id="KAK9939086.1"/>
    </source>
</evidence>
<keyword evidence="3" id="KW-1185">Reference proteome</keyword>
<proteinExistence type="predicted"/>
<gene>
    <name evidence="1" type="ORF">M0R45_015795</name>
    <name evidence="2" type="ORF">M0R45_015796</name>
</gene>
<name>A0AAW1XQR4_RUBAR</name>
<comment type="caution">
    <text evidence="2">The sequence shown here is derived from an EMBL/GenBank/DDBJ whole genome shotgun (WGS) entry which is preliminary data.</text>
</comment>
<accession>A0AAW1XQR4</accession>
<sequence length="66" mass="7576">MVLDAVRVIRARDRVWKQGPTAGQNFGEHGLRELRRCERRTSAAMVQQGSPASWLGRDGRRLVLRF</sequence>
<dbReference type="EMBL" id="JBEDUW010000003">
    <property type="protein sequence ID" value="KAK9939087.1"/>
    <property type="molecule type" value="Genomic_DNA"/>
</dbReference>
<organism evidence="2 3">
    <name type="scientific">Rubus argutus</name>
    <name type="common">Southern blackberry</name>
    <dbReference type="NCBI Taxonomy" id="59490"/>
    <lineage>
        <taxon>Eukaryota</taxon>
        <taxon>Viridiplantae</taxon>
        <taxon>Streptophyta</taxon>
        <taxon>Embryophyta</taxon>
        <taxon>Tracheophyta</taxon>
        <taxon>Spermatophyta</taxon>
        <taxon>Magnoliopsida</taxon>
        <taxon>eudicotyledons</taxon>
        <taxon>Gunneridae</taxon>
        <taxon>Pentapetalae</taxon>
        <taxon>rosids</taxon>
        <taxon>fabids</taxon>
        <taxon>Rosales</taxon>
        <taxon>Rosaceae</taxon>
        <taxon>Rosoideae</taxon>
        <taxon>Rosoideae incertae sedis</taxon>
        <taxon>Rubus</taxon>
    </lineage>
</organism>
<dbReference type="AlphaFoldDB" id="A0AAW1XQR4"/>
<reference evidence="2 3" key="1">
    <citation type="journal article" date="2023" name="G3 (Bethesda)">
        <title>A chromosome-length genome assembly and annotation of blackberry (Rubus argutus, cv. 'Hillquist').</title>
        <authorList>
            <person name="Bruna T."/>
            <person name="Aryal R."/>
            <person name="Dudchenko O."/>
            <person name="Sargent D.J."/>
            <person name="Mead D."/>
            <person name="Buti M."/>
            <person name="Cavallini A."/>
            <person name="Hytonen T."/>
            <person name="Andres J."/>
            <person name="Pham M."/>
            <person name="Weisz D."/>
            <person name="Mascagni F."/>
            <person name="Usai G."/>
            <person name="Natali L."/>
            <person name="Bassil N."/>
            <person name="Fernandez G.E."/>
            <person name="Lomsadze A."/>
            <person name="Armour M."/>
            <person name="Olukolu B."/>
            <person name="Poorten T."/>
            <person name="Britton C."/>
            <person name="Davik J."/>
            <person name="Ashrafi H."/>
            <person name="Aiden E.L."/>
            <person name="Borodovsky M."/>
            <person name="Worthington M."/>
        </authorList>
    </citation>
    <scope>NUCLEOTIDE SEQUENCE [LARGE SCALE GENOMIC DNA]</scope>
    <source>
        <strain evidence="2">PI 553951</strain>
    </source>
</reference>
<protein>
    <submittedName>
        <fullName evidence="2">Uncharacterized protein</fullName>
    </submittedName>
</protein>